<dbReference type="Pfam" id="PF09331">
    <property type="entry name" value="DUF1985"/>
    <property type="match status" value="1"/>
</dbReference>
<reference evidence="3" key="1">
    <citation type="submission" date="2018-11" db="EMBL/GenBank/DDBJ databases">
        <authorList>
            <consortium name="Genoscope - CEA"/>
            <person name="William W."/>
        </authorList>
    </citation>
    <scope>NUCLEOTIDE SEQUENCE</scope>
</reference>
<feature type="compositionally biased region" description="Polar residues" evidence="1">
    <location>
        <begin position="503"/>
        <end position="512"/>
    </location>
</feature>
<feature type="compositionally biased region" description="Polar residues" evidence="1">
    <location>
        <begin position="478"/>
        <end position="494"/>
    </location>
</feature>
<dbReference type="EMBL" id="LR031876">
    <property type="protein sequence ID" value="VDD36038.1"/>
    <property type="molecule type" value="Genomic_DNA"/>
</dbReference>
<dbReference type="InterPro" id="IPR015410">
    <property type="entry name" value="DUF1985"/>
</dbReference>
<feature type="domain" description="Agenet" evidence="2">
    <location>
        <begin position="602"/>
        <end position="666"/>
    </location>
</feature>
<evidence type="ECO:0000256" key="1">
    <source>
        <dbReference type="SAM" id="MobiDB-lite"/>
    </source>
</evidence>
<dbReference type="PANTHER" id="PTHR48449">
    <property type="entry name" value="DUF1985 DOMAIN-CONTAINING PROTEIN"/>
    <property type="match status" value="1"/>
</dbReference>
<organism evidence="3">
    <name type="scientific">Brassica oleracea</name>
    <name type="common">Wild cabbage</name>
    <dbReference type="NCBI Taxonomy" id="3712"/>
    <lineage>
        <taxon>Eukaryota</taxon>
        <taxon>Viridiplantae</taxon>
        <taxon>Streptophyta</taxon>
        <taxon>Embryophyta</taxon>
        <taxon>Tracheophyta</taxon>
        <taxon>Spermatophyta</taxon>
        <taxon>Magnoliopsida</taxon>
        <taxon>eudicotyledons</taxon>
        <taxon>Gunneridae</taxon>
        <taxon>Pentapetalae</taxon>
        <taxon>rosids</taxon>
        <taxon>malvids</taxon>
        <taxon>Brassicales</taxon>
        <taxon>Brassicaceae</taxon>
        <taxon>Brassiceae</taxon>
        <taxon>Brassica</taxon>
    </lineage>
</organism>
<gene>
    <name evidence="3" type="ORF">BOLC7T41598H</name>
</gene>
<feature type="compositionally biased region" description="Polar residues" evidence="1">
    <location>
        <begin position="455"/>
        <end position="470"/>
    </location>
</feature>
<evidence type="ECO:0000313" key="3">
    <source>
        <dbReference type="EMBL" id="VDD36038.1"/>
    </source>
</evidence>
<sequence length="848" mass="96085">MGDSLPLTLTLPELKYPIGSEPKEKKVSINQHSTSMYISIVESILTADEIERVRGFLGPVMRLSGRSEMKLSGKTVYGIFTRSIVTVKKNEAWFHFAGQPMKFSIREFHMVTGLKCNGEVEGPRGEYEWDLLNDVLNQLKKTRVYASDERVCLAMLLLVESILLPKKNKGTFPLEYVNKAKDMMYPWGRDAYLVLLRSIQKAVANHLEDTSKFELQGYPLVFHLWILESIPLLRDKFSNWAPTVDVPGPIYLCEKYTELENPSLERLKVTCILPLIPHDPEDDVSMEDEHSDELESVKDISKKGYKFKADDWKNRSVDTLDTLDALIHMTIHMTENVETSQASAWIEDDSENTKLNKIIELMMENAKSMKDRMSLLEAENMELRARVSELEGNQNVARHTQTPVFPTNVTPQVNSQKIFGTPLSPMSQQPETPFLQTQEFSPNLPRETGREPFNETPSLQTQEFSPNLSRESGREPLNETTSLQTQEFSPNLTPENDPERSYETPSNANEQENLSDEDATETATVIIETQVCTPVLTQQVGKEATNEIPVSPIAPQSIETPVFTPIQTQQVGTEATNETPVSPIAPQKTQHLQTSASSPLSTLFENGADVEIATSDDATCRIWYPGNVFATNLCDGVEKVAVTLFADQKRVTVTGDKIRPKPPADDREKKFEMMDNVEAFYSIGWSSGQVIMIPGENTFSVYLNSSMETLEFKASDLRIHREWLDGVNDIYSVRFNSSTEFIQFNLSELRIPKEWVAGVWKMEKEPVVGMKRKATTQPVDHAKKGKPVVGMKRKTTAQPVDRLAFLQREEKRRIVPRNPPMPVTPKHIDVAFPMLNQKRIEQSSWFSE</sequence>
<feature type="region of interest" description="Disordered" evidence="1">
    <location>
        <begin position="573"/>
        <end position="597"/>
    </location>
</feature>
<feature type="compositionally biased region" description="Polar residues" evidence="1">
    <location>
        <begin position="392"/>
        <end position="441"/>
    </location>
</feature>
<feature type="domain" description="Agenet" evidence="2">
    <location>
        <begin position="669"/>
        <end position="725"/>
    </location>
</feature>
<feature type="compositionally biased region" description="Polar residues" evidence="1">
    <location>
        <begin position="587"/>
        <end position="597"/>
    </location>
</feature>
<feature type="region of interest" description="Disordered" evidence="1">
    <location>
        <begin position="392"/>
        <end position="520"/>
    </location>
</feature>
<name>A0A3P6E8U6_BRAOL</name>
<dbReference type="CDD" id="cd20406">
    <property type="entry name" value="Tudor_Agenet_AtDUF_rpt2_4"/>
    <property type="match status" value="1"/>
</dbReference>
<protein>
    <recommendedName>
        <fullName evidence="2">Agenet domain-containing protein</fullName>
    </recommendedName>
</protein>
<dbReference type="AlphaFoldDB" id="A0A3P6E8U6"/>
<accession>A0A3P6E8U6</accession>
<dbReference type="PANTHER" id="PTHR48449:SF1">
    <property type="entry name" value="DUF1985 DOMAIN-CONTAINING PROTEIN"/>
    <property type="match status" value="1"/>
</dbReference>
<dbReference type="InterPro" id="IPR014002">
    <property type="entry name" value="Agenet_dom_plant"/>
</dbReference>
<dbReference type="SMART" id="SM00743">
    <property type="entry name" value="Agenet"/>
    <property type="match status" value="2"/>
</dbReference>
<evidence type="ECO:0000259" key="2">
    <source>
        <dbReference type="SMART" id="SM00743"/>
    </source>
</evidence>
<proteinExistence type="predicted"/>